<comment type="caution">
    <text evidence="2">The sequence shown here is derived from an EMBL/GenBank/DDBJ whole genome shotgun (WGS) entry which is preliminary data.</text>
</comment>
<dbReference type="GO" id="GO:0005829">
    <property type="term" value="C:cytosol"/>
    <property type="evidence" value="ECO:0007669"/>
    <property type="project" value="TreeGrafter"/>
</dbReference>
<dbReference type="OrthoDB" id="9788600at2"/>
<dbReference type="GO" id="GO:0000976">
    <property type="term" value="F:transcription cis-regulatory region binding"/>
    <property type="evidence" value="ECO:0007669"/>
    <property type="project" value="TreeGrafter"/>
</dbReference>
<dbReference type="InterPro" id="IPR001867">
    <property type="entry name" value="OmpR/PhoB-type_DNA-bd"/>
</dbReference>
<protein>
    <submittedName>
        <fullName evidence="2">DNA-binding response regulator</fullName>
    </submittedName>
</protein>
<dbReference type="InterPro" id="IPR001789">
    <property type="entry name" value="Sig_transdc_resp-reg_receiver"/>
</dbReference>
<sequence length="229" mass="25984">MKILIIEDDPNIVDTLNCVLRLVWADIKVISTPQGRKGIELVETQSPDIILLDLGLPDLDGYDVLRQIRLFSSIPVIIITVRAEETALVKAFQLDANDYLIKPFRQMELIARIKACLKKRTLNGEDLTITCGDIHFGASINELFVRSKKIMLTSFEGRLFYHLIQKAGKVVTKNELAEILWGESVPETSDNIKNYICRLRKKIEYDSDLPKIILNHRGIGYTVTPPHSV</sequence>
<organism evidence="2 3">
    <name type="scientific">Dehalogenimonas etheniformans</name>
    <dbReference type="NCBI Taxonomy" id="1536648"/>
    <lineage>
        <taxon>Bacteria</taxon>
        <taxon>Bacillati</taxon>
        <taxon>Chloroflexota</taxon>
        <taxon>Dehalococcoidia</taxon>
        <taxon>Dehalococcoidales</taxon>
        <taxon>Dehalococcoidaceae</taxon>
        <taxon>Dehalogenimonas</taxon>
    </lineage>
</organism>
<dbReference type="PROSITE" id="PS51755">
    <property type="entry name" value="OMPR_PHOB"/>
    <property type="match status" value="1"/>
</dbReference>
<keyword evidence="1 2" id="KW-0238">DNA-binding</keyword>
<proteinExistence type="predicted"/>
<dbReference type="RefSeq" id="WP_102330575.1">
    <property type="nucleotide sequence ID" value="NZ_CP058566.2"/>
</dbReference>
<evidence type="ECO:0000313" key="2">
    <source>
        <dbReference type="EMBL" id="PPD57563.1"/>
    </source>
</evidence>
<dbReference type="AlphaFoldDB" id="A0A2P5P5J6"/>
<dbReference type="CDD" id="cd00383">
    <property type="entry name" value="trans_reg_C"/>
    <property type="match status" value="1"/>
</dbReference>
<dbReference type="PANTHER" id="PTHR48111">
    <property type="entry name" value="REGULATOR OF RPOS"/>
    <property type="match status" value="1"/>
</dbReference>
<accession>A0A2P5P5J6</accession>
<dbReference type="Proteomes" id="UP000235653">
    <property type="component" value="Unassembled WGS sequence"/>
</dbReference>
<dbReference type="SMART" id="SM00448">
    <property type="entry name" value="REC"/>
    <property type="match status" value="1"/>
</dbReference>
<dbReference type="Gene3D" id="1.10.10.10">
    <property type="entry name" value="Winged helix-like DNA-binding domain superfamily/Winged helix DNA-binding domain"/>
    <property type="match status" value="1"/>
</dbReference>
<keyword evidence="3" id="KW-1185">Reference proteome</keyword>
<dbReference type="Pfam" id="PF00486">
    <property type="entry name" value="Trans_reg_C"/>
    <property type="match status" value="1"/>
</dbReference>
<dbReference type="PROSITE" id="PS50110">
    <property type="entry name" value="RESPONSE_REGULATORY"/>
    <property type="match status" value="1"/>
</dbReference>
<dbReference type="GO" id="GO:0006355">
    <property type="term" value="P:regulation of DNA-templated transcription"/>
    <property type="evidence" value="ECO:0007669"/>
    <property type="project" value="InterPro"/>
</dbReference>
<dbReference type="SUPFAM" id="SSF46894">
    <property type="entry name" value="C-terminal effector domain of the bipartite response regulators"/>
    <property type="match status" value="1"/>
</dbReference>
<gene>
    <name evidence="2" type="ORF">JP09_007385</name>
</gene>
<dbReference type="PANTHER" id="PTHR48111:SF50">
    <property type="entry name" value="KDP OPERON TRANSCRIPTIONAL REGULATORY PROTEIN KDPE"/>
    <property type="match status" value="1"/>
</dbReference>
<dbReference type="InterPro" id="IPR036388">
    <property type="entry name" value="WH-like_DNA-bd_sf"/>
</dbReference>
<dbReference type="GO" id="GO:0032993">
    <property type="term" value="C:protein-DNA complex"/>
    <property type="evidence" value="ECO:0007669"/>
    <property type="project" value="TreeGrafter"/>
</dbReference>
<evidence type="ECO:0000256" key="1">
    <source>
        <dbReference type="ARBA" id="ARBA00023125"/>
    </source>
</evidence>
<name>A0A2P5P5J6_9CHLR</name>
<dbReference type="Gene3D" id="3.40.50.2300">
    <property type="match status" value="1"/>
</dbReference>
<dbReference type="InterPro" id="IPR039420">
    <property type="entry name" value="WalR-like"/>
</dbReference>
<dbReference type="SMART" id="SM00862">
    <property type="entry name" value="Trans_reg_C"/>
    <property type="match status" value="1"/>
</dbReference>
<dbReference type="GO" id="GO:0000156">
    <property type="term" value="F:phosphorelay response regulator activity"/>
    <property type="evidence" value="ECO:0007669"/>
    <property type="project" value="TreeGrafter"/>
</dbReference>
<dbReference type="InterPro" id="IPR016032">
    <property type="entry name" value="Sig_transdc_resp-reg_C-effctor"/>
</dbReference>
<reference evidence="2 3" key="1">
    <citation type="journal article" date="2017" name="ISME J.">
        <title>Grape pomace compost harbors organohalide-respiring Dehalogenimonas species with novel reductive dehalogenase genes.</title>
        <authorList>
            <person name="Yang Y."/>
            <person name="Higgins S.A."/>
            <person name="Yan J."/>
            <person name="Simsir B."/>
            <person name="Chourey K."/>
            <person name="Iyer R."/>
            <person name="Hettich R.L."/>
            <person name="Baldwin B."/>
            <person name="Ogles D.M."/>
            <person name="Loffler F.E."/>
        </authorList>
    </citation>
    <scope>NUCLEOTIDE SEQUENCE [LARGE SCALE GENOMIC DNA]</scope>
    <source>
        <strain evidence="2 3">GP</strain>
    </source>
</reference>
<dbReference type="Pfam" id="PF00072">
    <property type="entry name" value="Response_reg"/>
    <property type="match status" value="1"/>
</dbReference>
<dbReference type="InterPro" id="IPR011006">
    <property type="entry name" value="CheY-like_superfamily"/>
</dbReference>
<evidence type="ECO:0000313" key="3">
    <source>
        <dbReference type="Proteomes" id="UP000235653"/>
    </source>
</evidence>
<dbReference type="SUPFAM" id="SSF52172">
    <property type="entry name" value="CheY-like"/>
    <property type="match status" value="1"/>
</dbReference>
<dbReference type="EMBL" id="JQAN02000011">
    <property type="protein sequence ID" value="PPD57563.1"/>
    <property type="molecule type" value="Genomic_DNA"/>
</dbReference>